<evidence type="ECO:0000259" key="8">
    <source>
        <dbReference type="Pfam" id="PF00924"/>
    </source>
</evidence>
<evidence type="ECO:0000313" key="12">
    <source>
        <dbReference type="EMBL" id="MFC7334586.1"/>
    </source>
</evidence>
<gene>
    <name evidence="12" type="ORF">ACFQPS_15565</name>
</gene>
<keyword evidence="6 7" id="KW-0472">Membrane</keyword>
<evidence type="ECO:0000256" key="1">
    <source>
        <dbReference type="ARBA" id="ARBA00004651"/>
    </source>
</evidence>
<dbReference type="InterPro" id="IPR057485">
    <property type="entry name" value="YbiO-like_TM1"/>
</dbReference>
<evidence type="ECO:0000259" key="9">
    <source>
        <dbReference type="Pfam" id="PF21082"/>
    </source>
</evidence>
<dbReference type="Pfam" id="PF21082">
    <property type="entry name" value="MS_channel_3rd"/>
    <property type="match status" value="1"/>
</dbReference>
<feature type="transmembrane region" description="Helical" evidence="7">
    <location>
        <begin position="144"/>
        <end position="163"/>
    </location>
</feature>
<keyword evidence="3" id="KW-1003">Cell membrane</keyword>
<feature type="transmembrane region" description="Helical" evidence="7">
    <location>
        <begin position="581"/>
        <end position="603"/>
    </location>
</feature>
<feature type="domain" description="Mechanosensitive ion channel transmembrane helices 2/3" evidence="10">
    <location>
        <begin position="560"/>
        <end position="600"/>
    </location>
</feature>
<keyword evidence="4 7" id="KW-0812">Transmembrane</keyword>
<evidence type="ECO:0000313" key="13">
    <source>
        <dbReference type="Proteomes" id="UP001596456"/>
    </source>
</evidence>
<dbReference type="PANTHER" id="PTHR30460:SF0">
    <property type="entry name" value="MODERATE CONDUCTANCE MECHANOSENSITIVE CHANNEL YBIO"/>
    <property type="match status" value="1"/>
</dbReference>
<sequence>MASHRLLRRPAAQHLLLALLLLAGWLLAGGLLAGPALAQTMPQPQQTAAPITTDEMERTVKMLEDPAQREVMVRQLRAMIAAQKAEKRERPVETLGTRMLTTLSERVEKVGDQLATTGEALVDTPRAMAWVNRQINDPARRETWLRLLMELTIVIVAGVSARFTMRWLLRGPRAALGERPAPTVWAKVPLLLGRGLLDLLPVLAFAAAGYGVLTLVETQKAVRLAALTFLNASIFVQTVMLTTRLLLSPLTPNLRLLKVTDETAQYLATWTRRIAFTSVYGYFVAQAGKMLGLPEQPYEAMLKLVGLVVTVMLLIIIIQTRHIVGDWLRHDRKTPVPPGPDPADAALAAAVAGEAAPTPAAPVPPVLPAGSGAAGRALAAARHRLADVWHVLASVYIVVIFGIWALEIQGGFEFVLRATLISGAALMLATLLTRGLDQLVHHAFTLAPQMKAQYPLLEARAHRYLPILHRLLRTGILVTATLAVLQAWGVDGLAWLQSPPGQRIVSAAISIGVTLLIAIGAWELVSSGIERYLTATDRTTGKAVERSARVRTLLPLLRNAFLILLLTMVALTVLSELGMDIAPLLAGAGVIGLAIGFGSQTLVKDVITGMFILFEDTIAVGDVVDVGNGHSGLVEAISIRTIRLRDMAGTVHAVPFSSVTSLKNLTKDFSFYLFDVNVAYQEDTDRVVKVLEDLGMEMMRDPRYAPLILAPLEIIGVDGFQENAVLIKARFKTRPIQQWTVGREFNRRMKRRFGELGIEIPFPQRTVHIVGVPPEGMARPTLAAAGAAD</sequence>
<dbReference type="InterPro" id="IPR045276">
    <property type="entry name" value="YbiO_bact"/>
</dbReference>
<dbReference type="InterPro" id="IPR011066">
    <property type="entry name" value="MscS_channel_C_sf"/>
</dbReference>
<evidence type="ECO:0000259" key="11">
    <source>
        <dbReference type="Pfam" id="PF25392"/>
    </source>
</evidence>
<feature type="domain" description="Mechanosensitive ion channel MscS C-terminal" evidence="9">
    <location>
        <begin position="674"/>
        <end position="760"/>
    </location>
</feature>
<dbReference type="InterPro" id="IPR049278">
    <property type="entry name" value="MS_channel_C"/>
</dbReference>
<feature type="transmembrane region" description="Helical" evidence="7">
    <location>
        <begin position="388"/>
        <end position="408"/>
    </location>
</feature>
<reference evidence="13" key="1">
    <citation type="journal article" date="2019" name="Int. J. Syst. Evol. Microbiol.">
        <title>The Global Catalogue of Microorganisms (GCM) 10K type strain sequencing project: providing services to taxonomists for standard genome sequencing and annotation.</title>
        <authorList>
            <consortium name="The Broad Institute Genomics Platform"/>
            <consortium name="The Broad Institute Genome Sequencing Center for Infectious Disease"/>
            <person name="Wu L."/>
            <person name="Ma J."/>
        </authorList>
    </citation>
    <scope>NUCLEOTIDE SEQUENCE [LARGE SCALE GENOMIC DNA]</scope>
    <source>
        <strain evidence="13">CGMCC 1.16275</strain>
    </source>
</reference>
<dbReference type="EMBL" id="JBHTCM010000018">
    <property type="protein sequence ID" value="MFC7334586.1"/>
    <property type="molecule type" value="Genomic_DNA"/>
</dbReference>
<comment type="caution">
    <text evidence="12">The sequence shown here is derived from an EMBL/GenBank/DDBJ whole genome shotgun (WGS) entry which is preliminary data.</text>
</comment>
<proteinExistence type="inferred from homology"/>
<accession>A0ABW2KZ42</accession>
<keyword evidence="5 7" id="KW-1133">Transmembrane helix</keyword>
<dbReference type="InterPro" id="IPR006685">
    <property type="entry name" value="MscS_channel_2nd"/>
</dbReference>
<evidence type="ECO:0000256" key="2">
    <source>
        <dbReference type="ARBA" id="ARBA00008017"/>
    </source>
</evidence>
<dbReference type="InterPro" id="IPR049142">
    <property type="entry name" value="MS_channel_1st"/>
</dbReference>
<dbReference type="Proteomes" id="UP001596456">
    <property type="component" value="Unassembled WGS sequence"/>
</dbReference>
<protein>
    <submittedName>
        <fullName evidence="12">Mechanosensitive ion channel domain-containing protein</fullName>
    </submittedName>
</protein>
<dbReference type="Pfam" id="PF21088">
    <property type="entry name" value="MS_channel_1st"/>
    <property type="match status" value="1"/>
</dbReference>
<organism evidence="12 13">
    <name type="scientific">Rhodocista pekingensis</name>
    <dbReference type="NCBI Taxonomy" id="201185"/>
    <lineage>
        <taxon>Bacteria</taxon>
        <taxon>Pseudomonadati</taxon>
        <taxon>Pseudomonadota</taxon>
        <taxon>Alphaproteobacteria</taxon>
        <taxon>Rhodospirillales</taxon>
        <taxon>Azospirillaceae</taxon>
        <taxon>Rhodocista</taxon>
    </lineage>
</organism>
<dbReference type="InterPro" id="IPR011014">
    <property type="entry name" value="MscS_channel_TM-2"/>
</dbReference>
<evidence type="ECO:0000256" key="6">
    <source>
        <dbReference type="ARBA" id="ARBA00023136"/>
    </source>
</evidence>
<dbReference type="SUPFAM" id="SSF50182">
    <property type="entry name" value="Sm-like ribonucleoproteins"/>
    <property type="match status" value="1"/>
</dbReference>
<feature type="transmembrane region" description="Helical" evidence="7">
    <location>
        <begin position="556"/>
        <end position="575"/>
    </location>
</feature>
<dbReference type="InterPro" id="IPR023408">
    <property type="entry name" value="MscS_beta-dom_sf"/>
</dbReference>
<dbReference type="Gene3D" id="1.10.287.1260">
    <property type="match status" value="1"/>
</dbReference>
<feature type="transmembrane region" description="Helical" evidence="7">
    <location>
        <begin position="222"/>
        <end position="247"/>
    </location>
</feature>
<dbReference type="SUPFAM" id="SSF82689">
    <property type="entry name" value="Mechanosensitive channel protein MscS (YggB), C-terminal domain"/>
    <property type="match status" value="1"/>
</dbReference>
<evidence type="ECO:0000256" key="5">
    <source>
        <dbReference type="ARBA" id="ARBA00022989"/>
    </source>
</evidence>
<dbReference type="Gene3D" id="2.30.30.60">
    <property type="match status" value="1"/>
</dbReference>
<feature type="transmembrane region" description="Helical" evidence="7">
    <location>
        <begin position="196"/>
        <end position="216"/>
    </location>
</feature>
<feature type="transmembrane region" description="Helical" evidence="7">
    <location>
        <begin position="414"/>
        <end position="432"/>
    </location>
</feature>
<dbReference type="InterPro" id="IPR010920">
    <property type="entry name" value="LSM_dom_sf"/>
</dbReference>
<dbReference type="RefSeq" id="WP_377360139.1">
    <property type="nucleotide sequence ID" value="NZ_JBHTCM010000018.1"/>
</dbReference>
<feature type="transmembrane region" description="Helical" evidence="7">
    <location>
        <begin position="504"/>
        <end position="525"/>
    </location>
</feature>
<dbReference type="SUPFAM" id="SSF82861">
    <property type="entry name" value="Mechanosensitive channel protein MscS (YggB), transmembrane region"/>
    <property type="match status" value="1"/>
</dbReference>
<evidence type="ECO:0000256" key="7">
    <source>
        <dbReference type="SAM" id="Phobius"/>
    </source>
</evidence>
<feature type="domain" description="Moderate conductance mechanosensitive channel YbiO-like transmembrane helix 1" evidence="11">
    <location>
        <begin position="418"/>
        <end position="495"/>
    </location>
</feature>
<name>A0ABW2KZ42_9PROT</name>
<comment type="subcellular location">
    <subcellularLocation>
        <location evidence="1">Cell membrane</location>
        <topology evidence="1">Multi-pass membrane protein</topology>
    </subcellularLocation>
</comment>
<dbReference type="Pfam" id="PF00924">
    <property type="entry name" value="MS_channel_2nd"/>
    <property type="match status" value="1"/>
</dbReference>
<feature type="transmembrane region" description="Helical" evidence="7">
    <location>
        <begin position="471"/>
        <end position="489"/>
    </location>
</feature>
<comment type="similarity">
    <text evidence="2">Belongs to the MscS (TC 1.A.23) family.</text>
</comment>
<dbReference type="Gene3D" id="3.30.70.100">
    <property type="match status" value="1"/>
</dbReference>
<evidence type="ECO:0000256" key="4">
    <source>
        <dbReference type="ARBA" id="ARBA00022692"/>
    </source>
</evidence>
<evidence type="ECO:0000256" key="3">
    <source>
        <dbReference type="ARBA" id="ARBA00022475"/>
    </source>
</evidence>
<feature type="transmembrane region" description="Helical" evidence="7">
    <location>
        <begin position="304"/>
        <end position="324"/>
    </location>
</feature>
<dbReference type="PANTHER" id="PTHR30460">
    <property type="entry name" value="MODERATE CONDUCTANCE MECHANOSENSITIVE CHANNEL YBIO"/>
    <property type="match status" value="1"/>
</dbReference>
<keyword evidence="13" id="KW-1185">Reference proteome</keyword>
<dbReference type="Pfam" id="PF25392">
    <property type="entry name" value="MS_channel_TM1"/>
    <property type="match status" value="1"/>
</dbReference>
<feature type="domain" description="Mechanosensitive ion channel MscS" evidence="8">
    <location>
        <begin position="601"/>
        <end position="666"/>
    </location>
</feature>
<evidence type="ECO:0000259" key="10">
    <source>
        <dbReference type="Pfam" id="PF21088"/>
    </source>
</evidence>